<organism evidence="2 3">
    <name type="scientific">Pleurodeles waltl</name>
    <name type="common">Iberian ribbed newt</name>
    <dbReference type="NCBI Taxonomy" id="8319"/>
    <lineage>
        <taxon>Eukaryota</taxon>
        <taxon>Metazoa</taxon>
        <taxon>Chordata</taxon>
        <taxon>Craniata</taxon>
        <taxon>Vertebrata</taxon>
        <taxon>Euteleostomi</taxon>
        <taxon>Amphibia</taxon>
        <taxon>Batrachia</taxon>
        <taxon>Caudata</taxon>
        <taxon>Salamandroidea</taxon>
        <taxon>Salamandridae</taxon>
        <taxon>Pleurodelinae</taxon>
        <taxon>Pleurodeles</taxon>
    </lineage>
</organism>
<name>A0AAV7MXE6_PLEWA</name>
<reference evidence="2" key="1">
    <citation type="journal article" date="2022" name="bioRxiv">
        <title>Sequencing and chromosome-scale assembly of the giantPleurodeles waltlgenome.</title>
        <authorList>
            <person name="Brown T."/>
            <person name="Elewa A."/>
            <person name="Iarovenko S."/>
            <person name="Subramanian E."/>
            <person name="Araus A.J."/>
            <person name="Petzold A."/>
            <person name="Susuki M."/>
            <person name="Suzuki K.-i.T."/>
            <person name="Hayashi T."/>
            <person name="Toyoda A."/>
            <person name="Oliveira C."/>
            <person name="Osipova E."/>
            <person name="Leigh N.D."/>
            <person name="Simon A."/>
            <person name="Yun M.H."/>
        </authorList>
    </citation>
    <scope>NUCLEOTIDE SEQUENCE</scope>
    <source>
        <strain evidence="2">20211129_DDA</strain>
        <tissue evidence="2">Liver</tissue>
    </source>
</reference>
<proteinExistence type="predicted"/>
<sequence length="86" mass="9051">MVYPHRGSLGEGYIGQEGSSQIRRSGLLPSRERGCDPACTGLGDTRCESSGLDPHMEEEDCASTSCVVLPIALLGGSGARGPWWAD</sequence>
<evidence type="ECO:0000313" key="3">
    <source>
        <dbReference type="Proteomes" id="UP001066276"/>
    </source>
</evidence>
<protein>
    <submittedName>
        <fullName evidence="2">Uncharacterized protein</fullName>
    </submittedName>
</protein>
<feature type="region of interest" description="Disordered" evidence="1">
    <location>
        <begin position="1"/>
        <end position="29"/>
    </location>
</feature>
<accession>A0AAV7MXE6</accession>
<dbReference type="EMBL" id="JANPWB010000013">
    <property type="protein sequence ID" value="KAJ1108396.1"/>
    <property type="molecule type" value="Genomic_DNA"/>
</dbReference>
<dbReference type="AlphaFoldDB" id="A0AAV7MXE6"/>
<dbReference type="Proteomes" id="UP001066276">
    <property type="component" value="Chromosome 9"/>
</dbReference>
<evidence type="ECO:0000313" key="2">
    <source>
        <dbReference type="EMBL" id="KAJ1108396.1"/>
    </source>
</evidence>
<evidence type="ECO:0000256" key="1">
    <source>
        <dbReference type="SAM" id="MobiDB-lite"/>
    </source>
</evidence>
<comment type="caution">
    <text evidence="2">The sequence shown here is derived from an EMBL/GenBank/DDBJ whole genome shotgun (WGS) entry which is preliminary data.</text>
</comment>
<keyword evidence="3" id="KW-1185">Reference proteome</keyword>
<gene>
    <name evidence="2" type="ORF">NDU88_005772</name>
</gene>